<dbReference type="PANTHER" id="PTHR47328:SF1">
    <property type="entry name" value="RUTC FAMILY PROTEIN YOAB"/>
    <property type="match status" value="1"/>
</dbReference>
<comment type="caution">
    <text evidence="1">The sequence shown here is derived from an EMBL/GenBank/DDBJ whole genome shotgun (WGS) entry which is preliminary data.</text>
</comment>
<evidence type="ECO:0000313" key="2">
    <source>
        <dbReference type="Proteomes" id="UP000240243"/>
    </source>
</evidence>
<accession>A0A2P7R3F1</accession>
<organism evidence="1 2">
    <name type="scientific">Zobellella endophytica</name>
    <dbReference type="NCBI Taxonomy" id="2116700"/>
    <lineage>
        <taxon>Bacteria</taxon>
        <taxon>Pseudomonadati</taxon>
        <taxon>Pseudomonadota</taxon>
        <taxon>Gammaproteobacteria</taxon>
        <taxon>Aeromonadales</taxon>
        <taxon>Aeromonadaceae</taxon>
        <taxon>Zobellella</taxon>
    </lineage>
</organism>
<evidence type="ECO:0008006" key="3">
    <source>
        <dbReference type="Google" id="ProtNLM"/>
    </source>
</evidence>
<sequence>MKIHRINPTRRWSDITVFNGIAHFVEVPEGDLGADIRGQTAQVLAQAELALAKINSDKSRLLSVTIYLTDFANLAAFNEVWDAWFAEGTAPSRACVKAELANPGYLVEIAFVAAAGEGFLD</sequence>
<dbReference type="RefSeq" id="WP_106730012.1">
    <property type="nucleotide sequence ID" value="NZ_PXYG01000005.1"/>
</dbReference>
<name>A0A2P7R3F1_9GAMM</name>
<keyword evidence="2" id="KW-1185">Reference proteome</keyword>
<dbReference type="Pfam" id="PF01042">
    <property type="entry name" value="Ribonuc_L-PSP"/>
    <property type="match status" value="1"/>
</dbReference>
<dbReference type="InterPro" id="IPR006175">
    <property type="entry name" value="YjgF/YER057c/UK114"/>
</dbReference>
<dbReference type="InterPro" id="IPR035959">
    <property type="entry name" value="RutC-like_sf"/>
</dbReference>
<dbReference type="PANTHER" id="PTHR47328">
    <property type="match status" value="1"/>
</dbReference>
<dbReference type="SUPFAM" id="SSF55298">
    <property type="entry name" value="YjgF-like"/>
    <property type="match status" value="1"/>
</dbReference>
<dbReference type="EMBL" id="PXYG01000005">
    <property type="protein sequence ID" value="PSJ44761.1"/>
    <property type="molecule type" value="Genomic_DNA"/>
</dbReference>
<dbReference type="Proteomes" id="UP000240243">
    <property type="component" value="Unassembled WGS sequence"/>
</dbReference>
<dbReference type="AlphaFoldDB" id="A0A2P7R3F1"/>
<dbReference type="OrthoDB" id="6899345at2"/>
<reference evidence="1 2" key="1">
    <citation type="submission" date="2018-03" db="EMBL/GenBank/DDBJ databases">
        <title>The draft genome of Zobellella sp. 59N8.</title>
        <authorList>
            <person name="Liu L."/>
            <person name="Li L."/>
            <person name="Zhang X."/>
            <person name="Liang L."/>
            <person name="Wang T."/>
        </authorList>
    </citation>
    <scope>NUCLEOTIDE SEQUENCE [LARGE SCALE GENOMIC DNA]</scope>
    <source>
        <strain evidence="1 2">59N8</strain>
    </source>
</reference>
<dbReference type="Gene3D" id="3.30.1330.40">
    <property type="entry name" value="RutC-like"/>
    <property type="match status" value="1"/>
</dbReference>
<dbReference type="CDD" id="cd06150">
    <property type="entry name" value="YjgF_YER057c_UK114_like_2"/>
    <property type="match status" value="1"/>
</dbReference>
<dbReference type="InterPro" id="IPR035709">
    <property type="entry name" value="YoaB-like"/>
</dbReference>
<evidence type="ECO:0000313" key="1">
    <source>
        <dbReference type="EMBL" id="PSJ44761.1"/>
    </source>
</evidence>
<gene>
    <name evidence="1" type="ORF">C7H85_12350</name>
</gene>
<protein>
    <recommendedName>
        <fullName evidence="3">RidA family protein</fullName>
    </recommendedName>
</protein>
<proteinExistence type="predicted"/>